<sequence length="244" mass="27826">MTDSFDWGDLNASMVARPQFREITSLTDDNSQVIGAIQALQQQVDDLKSRNDILSLENKKLGEDLENARRDEDADRLEEELGNLAIGSNPRESRGRSSLRSQPQRSSSANKSHSRSADNLHSYSPSGVRSSPLHDIIMPFLPEVPDQKRPLFIKNDPDANQEHFLRLVDSIEAHLEQEFHLLKSSHHDRLCAEYENTKDEGEQDARNKVMRAELRETVQTLQIKAKQISNLEDLRSLYLAQDVR</sequence>
<evidence type="ECO:0000313" key="2">
    <source>
        <dbReference type="EMBL" id="OZJ06948.1"/>
    </source>
</evidence>
<accession>A0A261Y8P0</accession>
<evidence type="ECO:0000256" key="1">
    <source>
        <dbReference type="SAM" id="MobiDB-lite"/>
    </source>
</evidence>
<evidence type="ECO:0000313" key="3">
    <source>
        <dbReference type="Proteomes" id="UP000242875"/>
    </source>
</evidence>
<dbReference type="AlphaFoldDB" id="A0A261Y8P0"/>
<proteinExistence type="predicted"/>
<feature type="region of interest" description="Disordered" evidence="1">
    <location>
        <begin position="67"/>
        <end position="129"/>
    </location>
</feature>
<keyword evidence="3" id="KW-1185">Reference proteome</keyword>
<dbReference type="Proteomes" id="UP000242875">
    <property type="component" value="Unassembled WGS sequence"/>
</dbReference>
<protein>
    <submittedName>
        <fullName evidence="2">Uncharacterized protein</fullName>
    </submittedName>
</protein>
<name>A0A261Y8P0_9FUNG</name>
<comment type="caution">
    <text evidence="2">The sequence shown here is derived from an EMBL/GenBank/DDBJ whole genome shotgun (WGS) entry which is preliminary data.</text>
</comment>
<reference evidence="2 3" key="1">
    <citation type="journal article" date="2017" name="Mycologia">
        <title>Bifiguratus adelaidae, gen. et sp. nov., a new member of Mucoromycotina in endophytic and soil-dwelling habitats.</title>
        <authorList>
            <person name="Torres-Cruz T.J."/>
            <person name="Billingsley Tobias T.L."/>
            <person name="Almatruk M."/>
            <person name="Hesse C."/>
            <person name="Kuske C.R."/>
            <person name="Desiro A."/>
            <person name="Benucci G.M."/>
            <person name="Bonito G."/>
            <person name="Stajich J.E."/>
            <person name="Dunlap C."/>
            <person name="Arnold A.E."/>
            <person name="Porras-Alfaro A."/>
        </authorList>
    </citation>
    <scope>NUCLEOTIDE SEQUENCE [LARGE SCALE GENOMIC DNA]</scope>
    <source>
        <strain evidence="2 3">AZ0501</strain>
    </source>
</reference>
<dbReference type="EMBL" id="MVBO01000001">
    <property type="protein sequence ID" value="OZJ06948.1"/>
    <property type="molecule type" value="Genomic_DNA"/>
</dbReference>
<organism evidence="2 3">
    <name type="scientific">Bifiguratus adelaidae</name>
    <dbReference type="NCBI Taxonomy" id="1938954"/>
    <lineage>
        <taxon>Eukaryota</taxon>
        <taxon>Fungi</taxon>
        <taxon>Fungi incertae sedis</taxon>
        <taxon>Mucoromycota</taxon>
        <taxon>Mucoromycotina</taxon>
        <taxon>Endogonomycetes</taxon>
        <taxon>Endogonales</taxon>
        <taxon>Endogonales incertae sedis</taxon>
        <taxon>Bifiguratus</taxon>
    </lineage>
</organism>
<feature type="compositionally biased region" description="Polar residues" evidence="1">
    <location>
        <begin position="119"/>
        <end position="129"/>
    </location>
</feature>
<feature type="compositionally biased region" description="Low complexity" evidence="1">
    <location>
        <begin position="96"/>
        <end position="111"/>
    </location>
</feature>
<gene>
    <name evidence="2" type="ORF">BZG36_00137</name>
</gene>